<comment type="catalytic activity">
    <reaction evidence="30">
        <text>1-(9Z,12Z)-octadecadienoyl-sn-glycero-3-phosphocholine + H2O = 1-(9Z,12Z-octadecadienoyl)-sn-glycerol + phosphocholine + H(+)</text>
        <dbReference type="Rhea" id="RHEA:41115"/>
        <dbReference type="ChEBI" id="CHEBI:15377"/>
        <dbReference type="ChEBI" id="CHEBI:15378"/>
        <dbReference type="ChEBI" id="CHEBI:28733"/>
        <dbReference type="ChEBI" id="CHEBI:75561"/>
        <dbReference type="ChEBI" id="CHEBI:295975"/>
    </reaction>
    <physiologicalReaction direction="left-to-right" evidence="30">
        <dbReference type="Rhea" id="RHEA:41116"/>
    </physiologicalReaction>
</comment>
<comment type="catalytic activity">
    <reaction evidence="29">
        <text>sn-glycerol 3-phosphocholine + H2O = phosphocholine + glycerol + H(+)</text>
        <dbReference type="Rhea" id="RHEA:19545"/>
        <dbReference type="ChEBI" id="CHEBI:15377"/>
        <dbReference type="ChEBI" id="CHEBI:15378"/>
        <dbReference type="ChEBI" id="CHEBI:16870"/>
        <dbReference type="ChEBI" id="CHEBI:17754"/>
        <dbReference type="ChEBI" id="CHEBI:295975"/>
        <dbReference type="EC" id="3.1.4.38"/>
    </reaction>
    <physiologicalReaction direction="left-to-right" evidence="29">
        <dbReference type="Rhea" id="RHEA:19546"/>
    </physiologicalReaction>
</comment>
<dbReference type="EC" id="3.1.4.38" evidence="4"/>
<evidence type="ECO:0000256" key="25">
    <source>
        <dbReference type="ARBA" id="ARBA00047600"/>
    </source>
</evidence>
<dbReference type="Gene3D" id="3.40.720.10">
    <property type="entry name" value="Alkaline Phosphatase, subunit A"/>
    <property type="match status" value="1"/>
</dbReference>
<evidence type="ECO:0000256" key="2">
    <source>
        <dbReference type="ARBA" id="ARBA00004609"/>
    </source>
</evidence>
<dbReference type="SUPFAM" id="SSF53649">
    <property type="entry name" value="Alkaline phosphatase-like"/>
    <property type="match status" value="1"/>
</dbReference>
<dbReference type="InterPro" id="IPR017850">
    <property type="entry name" value="Alkaline_phosphatase_core_sf"/>
</dbReference>
<keyword evidence="17" id="KW-0449">Lipoprotein</keyword>
<keyword evidence="10" id="KW-0378">Hydrolase</keyword>
<evidence type="ECO:0000256" key="22">
    <source>
        <dbReference type="ARBA" id="ARBA00047322"/>
    </source>
</evidence>
<keyword evidence="13" id="KW-0443">Lipid metabolism</keyword>
<evidence type="ECO:0000256" key="5">
    <source>
        <dbReference type="ARBA" id="ARBA00022475"/>
    </source>
</evidence>
<evidence type="ECO:0000256" key="11">
    <source>
        <dbReference type="ARBA" id="ARBA00022833"/>
    </source>
</evidence>
<comment type="catalytic activity">
    <reaction evidence="25">
        <text>a 1-acyl-sn-glycero-3-phosphocholine + H2O = a 1-acyl-sn-glycerol + phosphocholine + H(+)</text>
        <dbReference type="Rhea" id="RHEA:44720"/>
        <dbReference type="ChEBI" id="CHEBI:15377"/>
        <dbReference type="ChEBI" id="CHEBI:15378"/>
        <dbReference type="ChEBI" id="CHEBI:58168"/>
        <dbReference type="ChEBI" id="CHEBI:64683"/>
        <dbReference type="ChEBI" id="CHEBI:295975"/>
    </reaction>
    <physiologicalReaction direction="left-to-right" evidence="25">
        <dbReference type="Rhea" id="RHEA:44721"/>
    </physiologicalReaction>
</comment>
<evidence type="ECO:0000313" key="32">
    <source>
        <dbReference type="EMBL" id="CAI9543539.1"/>
    </source>
</evidence>
<evidence type="ECO:0000256" key="26">
    <source>
        <dbReference type="ARBA" id="ARBA00047779"/>
    </source>
</evidence>
<evidence type="ECO:0000256" key="21">
    <source>
        <dbReference type="ARBA" id="ARBA00047290"/>
    </source>
</evidence>
<evidence type="ECO:0000256" key="23">
    <source>
        <dbReference type="ARBA" id="ARBA00047482"/>
    </source>
</evidence>
<evidence type="ECO:0000256" key="12">
    <source>
        <dbReference type="ARBA" id="ARBA00022963"/>
    </source>
</evidence>
<keyword evidence="12" id="KW-0442">Lipid degradation</keyword>
<evidence type="ECO:0000256" key="3">
    <source>
        <dbReference type="ARBA" id="ARBA00010594"/>
    </source>
</evidence>
<keyword evidence="6" id="KW-0597">Phosphoprotein</keyword>
<gene>
    <name evidence="32" type="ORF">SPARVUS_LOCUS2300534</name>
</gene>
<comment type="catalytic activity">
    <reaction evidence="26">
        <text>1-tetradecanoyl-sn-glycero-3-phosphocholine + H2O = 1-tetradecanoyl-sn-glycerol + phosphocholine + H(+)</text>
        <dbReference type="Rhea" id="RHEA:40999"/>
        <dbReference type="ChEBI" id="CHEBI:15377"/>
        <dbReference type="ChEBI" id="CHEBI:15378"/>
        <dbReference type="ChEBI" id="CHEBI:64489"/>
        <dbReference type="ChEBI" id="CHEBI:75536"/>
        <dbReference type="ChEBI" id="CHEBI:295975"/>
    </reaction>
    <physiologicalReaction direction="left-to-right" evidence="26">
        <dbReference type="Rhea" id="RHEA:41000"/>
    </physiologicalReaction>
</comment>
<evidence type="ECO:0000256" key="9">
    <source>
        <dbReference type="ARBA" id="ARBA00022729"/>
    </source>
</evidence>
<evidence type="ECO:0000256" key="4">
    <source>
        <dbReference type="ARBA" id="ARBA00012318"/>
    </source>
</evidence>
<comment type="similarity">
    <text evidence="3">Belongs to the nucleotide pyrophosphatase/phosphodiesterase family.</text>
</comment>
<evidence type="ECO:0000256" key="13">
    <source>
        <dbReference type="ARBA" id="ARBA00023098"/>
    </source>
</evidence>
<evidence type="ECO:0000256" key="28">
    <source>
        <dbReference type="ARBA" id="ARBA00048234"/>
    </source>
</evidence>
<name>A0ABN9B7L1_9NEOB</name>
<comment type="catalytic activity">
    <reaction evidence="23">
        <text>glycero-2-phosphocholine + H2O = phosphocholine + glycerol + H(+)</text>
        <dbReference type="Rhea" id="RHEA:61684"/>
        <dbReference type="ChEBI" id="CHEBI:15377"/>
        <dbReference type="ChEBI" id="CHEBI:15378"/>
        <dbReference type="ChEBI" id="CHEBI:17754"/>
        <dbReference type="ChEBI" id="CHEBI:144950"/>
        <dbReference type="ChEBI" id="CHEBI:295975"/>
    </reaction>
    <physiologicalReaction direction="left-to-right" evidence="23">
        <dbReference type="Rhea" id="RHEA:61685"/>
    </physiologicalReaction>
</comment>
<dbReference type="InterPro" id="IPR002591">
    <property type="entry name" value="Phosphodiest/P_Trfase"/>
</dbReference>
<keyword evidence="14" id="KW-0472">Membrane</keyword>
<protein>
    <recommendedName>
        <fullName evidence="4">glycerophosphocholine cholinephosphodiesterase</fullName>
        <ecNumber evidence="4">3.1.4.38</ecNumber>
    </recommendedName>
    <alternativeName>
        <fullName evidence="19">Choline-specific glycerophosphodiester phosphodiesterase</fullName>
    </alternativeName>
    <alternativeName>
        <fullName evidence="18">Ectonucleotide pyrophosphatase/phosphodiesterase family member 6</fullName>
    </alternativeName>
</protein>
<comment type="cofactor">
    <cofactor evidence="1">
        <name>Zn(2+)</name>
        <dbReference type="ChEBI" id="CHEBI:29105"/>
    </cofactor>
</comment>
<dbReference type="PANTHER" id="PTHR10151">
    <property type="entry name" value="ECTONUCLEOTIDE PYROPHOSPHATASE/PHOSPHODIESTERASE"/>
    <property type="match status" value="1"/>
</dbReference>
<comment type="catalytic activity">
    <reaction evidence="24">
        <text>a 1-O-alkyl-sn-glycero-3-phosphocholine + H2O = a 1-O-alkyl-sn-glycerol + phosphocholine + H(+)</text>
        <dbReference type="Rhea" id="RHEA:36083"/>
        <dbReference type="ChEBI" id="CHEBI:15377"/>
        <dbReference type="ChEBI" id="CHEBI:15378"/>
        <dbReference type="ChEBI" id="CHEBI:15850"/>
        <dbReference type="ChEBI" id="CHEBI:30909"/>
        <dbReference type="ChEBI" id="CHEBI:295975"/>
    </reaction>
    <physiologicalReaction direction="left-to-right" evidence="24">
        <dbReference type="Rhea" id="RHEA:36084"/>
    </physiologicalReaction>
</comment>
<feature type="non-terminal residue" evidence="32">
    <location>
        <position position="139"/>
    </location>
</feature>
<evidence type="ECO:0000256" key="15">
    <source>
        <dbReference type="ARBA" id="ARBA00023157"/>
    </source>
</evidence>
<comment type="function">
    <text evidence="20">Choline-specific glycerophosphodiesterase that hydrolyzes glycerophosphocholine (GPC) and lysophosphatidylcholine (LPC) and contributes to supplying choline to the cells. Has a preference for LPC with short (12:0 and 14:0) or polyunsaturated (18:2 and 20:4) fatty acids. In vitro, hydrolyzes only choline-containing lysophospholipids, such as sphingosylphosphorylcholine (SPC), platelet-activating factor (PAF) and lysoPAF, but not other lysophospholipids.</text>
</comment>
<comment type="catalytic activity">
    <reaction evidence="27">
        <text>1-hexadecanoyl-sn-glycero-3-phosphocholine + H2O = 1-hexadecanoyl-sn-glycerol + phosphocholine + H(+)</text>
        <dbReference type="Rhea" id="RHEA:41119"/>
        <dbReference type="ChEBI" id="CHEBI:15377"/>
        <dbReference type="ChEBI" id="CHEBI:15378"/>
        <dbReference type="ChEBI" id="CHEBI:72998"/>
        <dbReference type="ChEBI" id="CHEBI:75542"/>
        <dbReference type="ChEBI" id="CHEBI:295975"/>
    </reaction>
    <physiologicalReaction direction="left-to-right" evidence="27">
        <dbReference type="Rhea" id="RHEA:41120"/>
    </physiologicalReaction>
</comment>
<evidence type="ECO:0000256" key="8">
    <source>
        <dbReference type="ARBA" id="ARBA00022723"/>
    </source>
</evidence>
<keyword evidence="15" id="KW-1015">Disulfide bond</keyword>
<evidence type="ECO:0000256" key="31">
    <source>
        <dbReference type="ARBA" id="ARBA00049320"/>
    </source>
</evidence>
<evidence type="ECO:0000256" key="7">
    <source>
        <dbReference type="ARBA" id="ARBA00022622"/>
    </source>
</evidence>
<evidence type="ECO:0000256" key="19">
    <source>
        <dbReference type="ARBA" id="ARBA00032556"/>
    </source>
</evidence>
<keyword evidence="7" id="KW-0336">GPI-anchor</keyword>
<comment type="caution">
    <text evidence="32">The sequence shown here is derived from an EMBL/GenBank/DDBJ whole genome shotgun (WGS) entry which is preliminary data.</text>
</comment>
<evidence type="ECO:0000256" key="27">
    <source>
        <dbReference type="ARBA" id="ARBA00048209"/>
    </source>
</evidence>
<evidence type="ECO:0000256" key="18">
    <source>
        <dbReference type="ARBA" id="ARBA00031167"/>
    </source>
</evidence>
<evidence type="ECO:0000256" key="30">
    <source>
        <dbReference type="ARBA" id="ARBA00049092"/>
    </source>
</evidence>
<evidence type="ECO:0000313" key="33">
    <source>
        <dbReference type="Proteomes" id="UP001162483"/>
    </source>
</evidence>
<evidence type="ECO:0000256" key="17">
    <source>
        <dbReference type="ARBA" id="ARBA00023288"/>
    </source>
</evidence>
<comment type="catalytic activity">
    <reaction evidence="28">
        <text>sphing-4-enine-phosphocholine + H2O = sphing-4-enine + phosphocholine + H(+)</text>
        <dbReference type="Rhea" id="RHEA:41095"/>
        <dbReference type="ChEBI" id="CHEBI:15377"/>
        <dbReference type="ChEBI" id="CHEBI:15378"/>
        <dbReference type="ChEBI" id="CHEBI:57756"/>
        <dbReference type="ChEBI" id="CHEBI:58906"/>
        <dbReference type="ChEBI" id="CHEBI:295975"/>
    </reaction>
    <physiologicalReaction direction="left-to-right" evidence="28">
        <dbReference type="Rhea" id="RHEA:41096"/>
    </physiologicalReaction>
</comment>
<evidence type="ECO:0000256" key="29">
    <source>
        <dbReference type="ARBA" id="ARBA00048703"/>
    </source>
</evidence>
<reference evidence="32" key="1">
    <citation type="submission" date="2023-05" db="EMBL/GenBank/DDBJ databases">
        <authorList>
            <person name="Stuckert A."/>
        </authorList>
    </citation>
    <scope>NUCLEOTIDE SEQUENCE</scope>
</reference>
<keyword evidence="9" id="KW-0732">Signal</keyword>
<dbReference type="Proteomes" id="UP001162483">
    <property type="component" value="Unassembled WGS sequence"/>
</dbReference>
<dbReference type="EMBL" id="CATNWA010002679">
    <property type="protein sequence ID" value="CAI9543539.1"/>
    <property type="molecule type" value="Genomic_DNA"/>
</dbReference>
<evidence type="ECO:0000256" key="6">
    <source>
        <dbReference type="ARBA" id="ARBA00022553"/>
    </source>
</evidence>
<evidence type="ECO:0000256" key="20">
    <source>
        <dbReference type="ARBA" id="ARBA00046203"/>
    </source>
</evidence>
<sequence>MAPCRTFYPILLTLILAYSSMARHKLLVFLIDGFRFDYINDKELDLLPGFREFVESGVKVDYMTPDFPSLSYPNYYTLMTGRHCEVHHMTGNYMWDQKTNLSFDIGTNKDSLLPIWWGWIRATLGYYGKGKKKRIYVLL</sequence>
<keyword evidence="11" id="KW-0862">Zinc</keyword>
<accession>A0ABN9B7L1</accession>
<keyword evidence="16" id="KW-0325">Glycoprotein</keyword>
<evidence type="ECO:0000256" key="10">
    <source>
        <dbReference type="ARBA" id="ARBA00022801"/>
    </source>
</evidence>
<comment type="catalytic activity">
    <reaction evidence="21">
        <text>1-dodecanoyl-sn-glycero-3-phosphocholine + H2O = 1-dodecanoyl-sn-glycerol + phosphocholine + H(+)</text>
        <dbReference type="Rhea" id="RHEA:41127"/>
        <dbReference type="ChEBI" id="CHEBI:15377"/>
        <dbReference type="ChEBI" id="CHEBI:15378"/>
        <dbReference type="ChEBI" id="CHEBI:74966"/>
        <dbReference type="ChEBI" id="CHEBI:75529"/>
        <dbReference type="ChEBI" id="CHEBI:295975"/>
    </reaction>
    <physiologicalReaction direction="left-to-right" evidence="21">
        <dbReference type="Rhea" id="RHEA:41128"/>
    </physiologicalReaction>
</comment>
<comment type="catalytic activity">
    <reaction evidence="31">
        <text>1-(5Z,8Z,11Z,14Z-eicosatetraenoyl)-sn-glycero-3-phosphocholine + H2O = 1-(5Z,8Z,11Z,14Z-eicosatetraenoyl)-sn-glycerol + phosphocholine + H(+)</text>
        <dbReference type="Rhea" id="RHEA:41003"/>
        <dbReference type="ChEBI" id="CHEBI:15377"/>
        <dbReference type="ChEBI" id="CHEBI:15378"/>
        <dbReference type="ChEBI" id="CHEBI:34071"/>
        <dbReference type="ChEBI" id="CHEBI:74344"/>
        <dbReference type="ChEBI" id="CHEBI:295975"/>
    </reaction>
    <physiologicalReaction direction="left-to-right" evidence="31">
        <dbReference type="Rhea" id="RHEA:41004"/>
    </physiologicalReaction>
</comment>
<dbReference type="PANTHER" id="PTHR10151:SF66">
    <property type="entry name" value="GLYCEROPHOSPHOCHOLINE CHOLINEPHOSPHODIESTERASE ENPP6"/>
    <property type="match status" value="1"/>
</dbReference>
<evidence type="ECO:0000256" key="16">
    <source>
        <dbReference type="ARBA" id="ARBA00023180"/>
    </source>
</evidence>
<keyword evidence="33" id="KW-1185">Reference proteome</keyword>
<organism evidence="32 33">
    <name type="scientific">Staurois parvus</name>
    <dbReference type="NCBI Taxonomy" id="386267"/>
    <lineage>
        <taxon>Eukaryota</taxon>
        <taxon>Metazoa</taxon>
        <taxon>Chordata</taxon>
        <taxon>Craniata</taxon>
        <taxon>Vertebrata</taxon>
        <taxon>Euteleostomi</taxon>
        <taxon>Amphibia</taxon>
        <taxon>Batrachia</taxon>
        <taxon>Anura</taxon>
        <taxon>Neobatrachia</taxon>
        <taxon>Ranoidea</taxon>
        <taxon>Ranidae</taxon>
        <taxon>Staurois</taxon>
    </lineage>
</organism>
<keyword evidence="5" id="KW-1003">Cell membrane</keyword>
<dbReference type="Pfam" id="PF01663">
    <property type="entry name" value="Phosphodiest"/>
    <property type="match status" value="1"/>
</dbReference>
<comment type="catalytic activity">
    <reaction evidence="22">
        <text>1-(9Z-octadecenoyl)-sn-glycero-3-phosphocholine + H2O = 1-(9Z-octadecenoyl)-sn-glycerol + phosphocholine + H(+)</text>
        <dbReference type="Rhea" id="RHEA:41091"/>
        <dbReference type="ChEBI" id="CHEBI:15377"/>
        <dbReference type="ChEBI" id="CHEBI:15378"/>
        <dbReference type="ChEBI" id="CHEBI:28610"/>
        <dbReference type="ChEBI" id="CHEBI:75757"/>
        <dbReference type="ChEBI" id="CHEBI:295975"/>
    </reaction>
    <physiologicalReaction direction="left-to-right" evidence="22">
        <dbReference type="Rhea" id="RHEA:41092"/>
    </physiologicalReaction>
</comment>
<proteinExistence type="inferred from homology"/>
<evidence type="ECO:0000256" key="24">
    <source>
        <dbReference type="ARBA" id="ARBA00047494"/>
    </source>
</evidence>
<keyword evidence="8" id="KW-0479">Metal-binding</keyword>
<evidence type="ECO:0000256" key="14">
    <source>
        <dbReference type="ARBA" id="ARBA00023136"/>
    </source>
</evidence>
<evidence type="ECO:0000256" key="1">
    <source>
        <dbReference type="ARBA" id="ARBA00001947"/>
    </source>
</evidence>
<comment type="subcellular location">
    <subcellularLocation>
        <location evidence="2">Cell membrane</location>
        <topology evidence="2">Lipid-anchor</topology>
        <topology evidence="2">GPI-anchor</topology>
    </subcellularLocation>
</comment>